<evidence type="ECO:0000259" key="18">
    <source>
        <dbReference type="Pfam" id="PF16916"/>
    </source>
</evidence>
<keyword evidence="7" id="KW-0864">Zinc transport</keyword>
<dbReference type="GO" id="GO:0005886">
    <property type="term" value="C:plasma membrane"/>
    <property type="evidence" value="ECO:0007669"/>
    <property type="project" value="UniProtKB-SubCell"/>
</dbReference>
<evidence type="ECO:0000313" key="20">
    <source>
        <dbReference type="Proteomes" id="UP000315235"/>
    </source>
</evidence>
<dbReference type="Proteomes" id="UP000315235">
    <property type="component" value="Unassembled WGS sequence"/>
</dbReference>
<sequence>MAVPADHARLMRLATRASLAVALTLATAKGVAWWLSGSVSLLAGLTDSLLDGAASLLNLIAVHYSLRPADDDHRYGHGKAEAMAGMGQAVFIAVSAVLIAMQAVDRLLHPQPLGAPETGIAVMLVSLLLTGALLAFQRHVIRVTGSTAVRADSLHYRSDLLLNGSILLALLLATFGWQGTDAVFGLGIAAYILWSAWCIAREGFSVLMDQELPDDVGQAMLALARQVPGVLGAHDLRTRVSGNHWFVQLHLELPDAMHLFDAHALGEQVAASIREAYPRADVLVHADPQSVVGRETGLQRADTSAGSQAGAPRP</sequence>
<dbReference type="NCBIfam" id="TIGR01297">
    <property type="entry name" value="CDF"/>
    <property type="match status" value="1"/>
</dbReference>
<evidence type="ECO:0000256" key="14">
    <source>
        <dbReference type="ARBA" id="ARBA00072262"/>
    </source>
</evidence>
<evidence type="ECO:0000256" key="4">
    <source>
        <dbReference type="ARBA" id="ARBA00022475"/>
    </source>
</evidence>
<protein>
    <recommendedName>
        <fullName evidence="14">Cation-efflux pump FieF</fullName>
    </recommendedName>
</protein>
<evidence type="ECO:0000256" key="3">
    <source>
        <dbReference type="ARBA" id="ARBA00022448"/>
    </source>
</evidence>
<feature type="transmembrane region" description="Helical" evidence="16">
    <location>
        <begin position="119"/>
        <end position="136"/>
    </location>
</feature>
<dbReference type="PANTHER" id="PTHR43840:SF41">
    <property type="entry name" value="CATION-EFFLUX PUMP FIEF"/>
    <property type="match status" value="1"/>
</dbReference>
<evidence type="ECO:0000256" key="5">
    <source>
        <dbReference type="ARBA" id="ARBA00022496"/>
    </source>
</evidence>
<dbReference type="FunFam" id="1.20.1510.10:FF:000001">
    <property type="entry name" value="Ferrous-iron efflux pump FieF"/>
    <property type="match status" value="1"/>
</dbReference>
<keyword evidence="4" id="KW-1003">Cell membrane</keyword>
<feature type="domain" description="Cation efflux protein transmembrane" evidence="17">
    <location>
        <begin position="17"/>
        <end position="208"/>
    </location>
</feature>
<evidence type="ECO:0000256" key="8">
    <source>
        <dbReference type="ARBA" id="ARBA00022989"/>
    </source>
</evidence>
<dbReference type="Gene3D" id="1.20.1510.10">
    <property type="entry name" value="Cation efflux protein transmembrane domain"/>
    <property type="match status" value="1"/>
</dbReference>
<dbReference type="Pfam" id="PF16916">
    <property type="entry name" value="ZT_dimer"/>
    <property type="match status" value="1"/>
</dbReference>
<evidence type="ECO:0000256" key="13">
    <source>
        <dbReference type="ARBA" id="ARBA00062926"/>
    </source>
</evidence>
<dbReference type="PANTHER" id="PTHR43840">
    <property type="entry name" value="MITOCHONDRIAL METAL TRANSPORTER 1-RELATED"/>
    <property type="match status" value="1"/>
</dbReference>
<keyword evidence="20" id="KW-1185">Reference proteome</keyword>
<comment type="subunit">
    <text evidence="13">Homodimer. The subunits are held together in a parallel orientation through zinc binding at the interface of the cytoplasmic domains.</text>
</comment>
<comment type="catalytic activity">
    <reaction evidence="12">
        <text>Cd(2+)(in) + H(+)(out) = Cd(2+)(out) + H(+)(in)</text>
        <dbReference type="Rhea" id="RHEA:28739"/>
        <dbReference type="ChEBI" id="CHEBI:15378"/>
        <dbReference type="ChEBI" id="CHEBI:48775"/>
    </reaction>
</comment>
<dbReference type="Gene3D" id="3.30.70.1350">
    <property type="entry name" value="Cation efflux protein, cytoplasmic domain"/>
    <property type="match status" value="1"/>
</dbReference>
<keyword evidence="6 16" id="KW-0812">Transmembrane</keyword>
<evidence type="ECO:0000256" key="6">
    <source>
        <dbReference type="ARBA" id="ARBA00022692"/>
    </source>
</evidence>
<keyword evidence="7" id="KW-0862">Zinc</keyword>
<comment type="caution">
    <text evidence="19">The sequence shown here is derived from an EMBL/GenBank/DDBJ whole genome shotgun (WGS) entry which is preliminary data.</text>
</comment>
<organism evidence="19 20">
    <name type="scientific">Pseudomonas mangiferae</name>
    <dbReference type="NCBI Taxonomy" id="2593654"/>
    <lineage>
        <taxon>Bacteria</taxon>
        <taxon>Pseudomonadati</taxon>
        <taxon>Pseudomonadota</taxon>
        <taxon>Gammaproteobacteria</taxon>
        <taxon>Pseudomonadales</taxon>
        <taxon>Pseudomonadaceae</taxon>
        <taxon>Pseudomonas</taxon>
    </lineage>
</organism>
<dbReference type="EMBL" id="VJOY01000009">
    <property type="protein sequence ID" value="TRX74252.1"/>
    <property type="molecule type" value="Genomic_DNA"/>
</dbReference>
<reference evidence="19 20" key="1">
    <citation type="submission" date="2019-07" db="EMBL/GenBank/DDBJ databases">
        <title>Pseudomonas mangiferae sp. nov., isolated from bark of mango tree in Thailand.</title>
        <authorList>
            <person name="Srisuk N."/>
            <person name="Anurat P."/>
        </authorList>
    </citation>
    <scope>NUCLEOTIDE SEQUENCE [LARGE SCALE GENOMIC DNA]</scope>
    <source>
        <strain evidence="19 20">DMKU_BBB3-04</strain>
    </source>
</reference>
<dbReference type="InterPro" id="IPR058533">
    <property type="entry name" value="Cation_efflux_TM"/>
</dbReference>
<evidence type="ECO:0000256" key="10">
    <source>
        <dbReference type="ARBA" id="ARBA00035584"/>
    </source>
</evidence>
<name>A0A553GXM4_9PSED</name>
<keyword evidence="3" id="KW-0813">Transport</keyword>
<dbReference type="GO" id="GO:0015093">
    <property type="term" value="F:ferrous iron transmembrane transporter activity"/>
    <property type="evidence" value="ECO:0007669"/>
    <property type="project" value="TreeGrafter"/>
</dbReference>
<comment type="similarity">
    <text evidence="2">Belongs to the cation diffusion facilitator (CDF) transporter (TC 2.A.4) family. FieF subfamily.</text>
</comment>
<comment type="catalytic activity">
    <reaction evidence="11">
        <text>Zn(2+)(in) + H(+)(out) = Zn(2+)(out) + H(+)(in)</text>
        <dbReference type="Rhea" id="RHEA:28839"/>
        <dbReference type="ChEBI" id="CHEBI:15378"/>
        <dbReference type="ChEBI" id="CHEBI:29105"/>
    </reaction>
</comment>
<dbReference type="GO" id="GO:0006882">
    <property type="term" value="P:intracellular zinc ion homeostasis"/>
    <property type="evidence" value="ECO:0007669"/>
    <property type="project" value="TreeGrafter"/>
</dbReference>
<dbReference type="InterPro" id="IPR027469">
    <property type="entry name" value="Cation_efflux_TMD_sf"/>
</dbReference>
<dbReference type="FunFam" id="3.30.70.1350:FF:000002">
    <property type="entry name" value="Ferrous-iron efflux pump FieF"/>
    <property type="match status" value="1"/>
</dbReference>
<keyword evidence="7" id="KW-0406">Ion transport</keyword>
<dbReference type="OrthoDB" id="9806522at2"/>
<evidence type="ECO:0000256" key="12">
    <source>
        <dbReference type="ARBA" id="ARBA00050984"/>
    </source>
</evidence>
<feature type="transmembrane region" description="Helical" evidence="16">
    <location>
        <begin position="183"/>
        <end position="200"/>
    </location>
</feature>
<comment type="catalytic activity">
    <reaction evidence="10">
        <text>Fe(2+)(in) + H(+)(out) = Fe(2+)(out) + H(+)(in)</text>
        <dbReference type="Rhea" id="RHEA:29439"/>
        <dbReference type="ChEBI" id="CHEBI:15378"/>
        <dbReference type="ChEBI" id="CHEBI:29033"/>
    </reaction>
</comment>
<keyword evidence="9 16" id="KW-0472">Membrane</keyword>
<proteinExistence type="inferred from homology"/>
<evidence type="ECO:0000256" key="2">
    <source>
        <dbReference type="ARBA" id="ARBA00010212"/>
    </source>
</evidence>
<feature type="transmembrane region" description="Helical" evidence="16">
    <location>
        <begin position="160"/>
        <end position="177"/>
    </location>
</feature>
<dbReference type="InterPro" id="IPR002524">
    <property type="entry name" value="Cation_efflux"/>
</dbReference>
<keyword evidence="5" id="KW-0408">Iron</keyword>
<dbReference type="SUPFAM" id="SSF160240">
    <property type="entry name" value="Cation efflux protein cytoplasmic domain-like"/>
    <property type="match status" value="1"/>
</dbReference>
<comment type="subcellular location">
    <subcellularLocation>
        <location evidence="1">Cell membrane</location>
        <topology evidence="1">Multi-pass membrane protein</topology>
    </subcellularLocation>
</comment>
<feature type="transmembrane region" description="Helical" evidence="16">
    <location>
        <begin position="38"/>
        <end position="61"/>
    </location>
</feature>
<dbReference type="RefSeq" id="WP_143488990.1">
    <property type="nucleotide sequence ID" value="NZ_VJOY01000009.1"/>
</dbReference>
<evidence type="ECO:0000256" key="15">
    <source>
        <dbReference type="SAM" id="MobiDB-lite"/>
    </source>
</evidence>
<keyword evidence="8 16" id="KW-1133">Transmembrane helix</keyword>
<evidence type="ECO:0000313" key="19">
    <source>
        <dbReference type="EMBL" id="TRX74252.1"/>
    </source>
</evidence>
<dbReference type="Pfam" id="PF01545">
    <property type="entry name" value="Cation_efflux"/>
    <property type="match status" value="1"/>
</dbReference>
<accession>A0A553GXM4</accession>
<evidence type="ECO:0000256" key="9">
    <source>
        <dbReference type="ARBA" id="ARBA00023136"/>
    </source>
</evidence>
<evidence type="ECO:0000256" key="16">
    <source>
        <dbReference type="SAM" id="Phobius"/>
    </source>
</evidence>
<dbReference type="GO" id="GO:0015086">
    <property type="term" value="F:cadmium ion transmembrane transporter activity"/>
    <property type="evidence" value="ECO:0007669"/>
    <property type="project" value="TreeGrafter"/>
</dbReference>
<dbReference type="InterPro" id="IPR050291">
    <property type="entry name" value="CDF_Transporter"/>
</dbReference>
<feature type="domain" description="Cation efflux protein cytoplasmic" evidence="18">
    <location>
        <begin position="213"/>
        <end position="288"/>
    </location>
</feature>
<dbReference type="GO" id="GO:0015341">
    <property type="term" value="F:zinc efflux antiporter activity"/>
    <property type="evidence" value="ECO:0007669"/>
    <property type="project" value="TreeGrafter"/>
</dbReference>
<gene>
    <name evidence="19" type="ORF">FM069_14075</name>
</gene>
<dbReference type="InterPro" id="IPR036837">
    <property type="entry name" value="Cation_efflux_CTD_sf"/>
</dbReference>
<evidence type="ECO:0000256" key="7">
    <source>
        <dbReference type="ARBA" id="ARBA00022906"/>
    </source>
</evidence>
<dbReference type="InterPro" id="IPR027470">
    <property type="entry name" value="Cation_efflux_CTD"/>
</dbReference>
<dbReference type="SUPFAM" id="SSF161111">
    <property type="entry name" value="Cation efflux protein transmembrane domain-like"/>
    <property type="match status" value="1"/>
</dbReference>
<dbReference type="AlphaFoldDB" id="A0A553GXM4"/>
<evidence type="ECO:0000256" key="1">
    <source>
        <dbReference type="ARBA" id="ARBA00004651"/>
    </source>
</evidence>
<feature type="transmembrane region" description="Helical" evidence="16">
    <location>
        <begin position="82"/>
        <end position="104"/>
    </location>
</feature>
<evidence type="ECO:0000256" key="11">
    <source>
        <dbReference type="ARBA" id="ARBA00047695"/>
    </source>
</evidence>
<evidence type="ECO:0000259" key="17">
    <source>
        <dbReference type="Pfam" id="PF01545"/>
    </source>
</evidence>
<feature type="region of interest" description="Disordered" evidence="15">
    <location>
        <begin position="293"/>
        <end position="314"/>
    </location>
</feature>
<keyword evidence="5" id="KW-0410">Iron transport</keyword>